<gene>
    <name evidence="2" type="ORF">EMH_0095930</name>
</gene>
<dbReference type="VEuPathDB" id="ToxoDB:EMH_0095930"/>
<accession>U6KG06</accession>
<feature type="signal peptide" evidence="1">
    <location>
        <begin position="1"/>
        <end position="18"/>
    </location>
</feature>
<evidence type="ECO:0000256" key="1">
    <source>
        <dbReference type="SAM" id="SignalP"/>
    </source>
</evidence>
<keyword evidence="1" id="KW-0732">Signal</keyword>
<dbReference type="RefSeq" id="XP_013357759.1">
    <property type="nucleotide sequence ID" value="XM_013502305.1"/>
</dbReference>
<dbReference type="GeneID" id="25383650"/>
<organism evidence="2 3">
    <name type="scientific">Eimeria mitis</name>
    <dbReference type="NCBI Taxonomy" id="44415"/>
    <lineage>
        <taxon>Eukaryota</taxon>
        <taxon>Sar</taxon>
        <taxon>Alveolata</taxon>
        <taxon>Apicomplexa</taxon>
        <taxon>Conoidasida</taxon>
        <taxon>Coccidia</taxon>
        <taxon>Eucoccidiorida</taxon>
        <taxon>Eimeriorina</taxon>
        <taxon>Eimeriidae</taxon>
        <taxon>Eimeria</taxon>
    </lineage>
</organism>
<dbReference type="Proteomes" id="UP000030744">
    <property type="component" value="Unassembled WGS sequence"/>
</dbReference>
<reference evidence="2" key="2">
    <citation type="submission" date="2013-10" db="EMBL/GenBank/DDBJ databases">
        <authorList>
            <person name="Aslett M."/>
        </authorList>
    </citation>
    <scope>NUCLEOTIDE SEQUENCE [LARGE SCALE GENOMIC DNA]</scope>
    <source>
        <strain evidence="2">Houghton</strain>
    </source>
</reference>
<name>U6KG06_9EIME</name>
<dbReference type="EMBL" id="HG687912">
    <property type="protein sequence ID" value="CDJ35197.1"/>
    <property type="molecule type" value="Genomic_DNA"/>
</dbReference>
<protein>
    <submittedName>
        <fullName evidence="2">Uncharacterized protein</fullName>
    </submittedName>
</protein>
<keyword evidence="3" id="KW-1185">Reference proteome</keyword>
<evidence type="ECO:0000313" key="3">
    <source>
        <dbReference type="Proteomes" id="UP000030744"/>
    </source>
</evidence>
<proteinExistence type="predicted"/>
<evidence type="ECO:0000313" key="2">
    <source>
        <dbReference type="EMBL" id="CDJ35197.1"/>
    </source>
</evidence>
<sequence>MRLLLALFAFLVALLAEASDIVEVRVSPFPSASRPYNPTEVRAPMERIGEDLRVDLQTQTHATYVLLNITWAPMPGTALDRLEAHRLMYSLGLVGNQNI</sequence>
<feature type="chain" id="PRO_5004673361" evidence="1">
    <location>
        <begin position="19"/>
        <end position="99"/>
    </location>
</feature>
<dbReference type="AlphaFoldDB" id="U6KG06"/>
<reference evidence="2" key="1">
    <citation type="submission" date="2013-10" db="EMBL/GenBank/DDBJ databases">
        <title>Genomic analysis of the causative agents of coccidiosis in chickens.</title>
        <authorList>
            <person name="Reid A.J."/>
            <person name="Blake D."/>
            <person name="Billington K."/>
            <person name="Browne H."/>
            <person name="Dunn M."/>
            <person name="Hung S."/>
            <person name="Kawahara F."/>
            <person name="Miranda-Saavedra D."/>
            <person name="Mourier T."/>
            <person name="Nagra H."/>
            <person name="Otto T.D."/>
            <person name="Rawlings N."/>
            <person name="Sanchez A."/>
            <person name="Sanders M."/>
            <person name="Subramaniam C."/>
            <person name="Tay Y."/>
            <person name="Dear P."/>
            <person name="Doerig C."/>
            <person name="Gruber A."/>
            <person name="Parkinson J."/>
            <person name="Shirley M."/>
            <person name="Wan K.L."/>
            <person name="Berriman M."/>
            <person name="Tomley F."/>
            <person name="Pain A."/>
        </authorList>
    </citation>
    <scope>NUCLEOTIDE SEQUENCE [LARGE SCALE GENOMIC DNA]</scope>
    <source>
        <strain evidence="2">Houghton</strain>
    </source>
</reference>